<dbReference type="GO" id="GO:0050660">
    <property type="term" value="F:flavin adenine dinucleotide binding"/>
    <property type="evidence" value="ECO:0007669"/>
    <property type="project" value="InterPro"/>
</dbReference>
<evidence type="ECO:0000256" key="3">
    <source>
        <dbReference type="ARBA" id="ARBA00022630"/>
    </source>
</evidence>
<comment type="caution">
    <text evidence="8">The sequence shown here is derived from an EMBL/GenBank/DDBJ whole genome shotgun (WGS) entry which is preliminary data.</text>
</comment>
<dbReference type="EMBL" id="QGGI01000004">
    <property type="protein sequence ID" value="PWJ95735.1"/>
    <property type="molecule type" value="Genomic_DNA"/>
</dbReference>
<dbReference type="AlphaFoldDB" id="A0AA45C807"/>
<dbReference type="InterPro" id="IPR033947">
    <property type="entry name" value="ETF_alpha_N"/>
</dbReference>
<dbReference type="InterPro" id="IPR029035">
    <property type="entry name" value="DHS-like_NAD/FAD-binding_dom"/>
</dbReference>
<feature type="binding site" evidence="6">
    <location>
        <position position="230"/>
    </location>
    <ligand>
        <name>FAD</name>
        <dbReference type="ChEBI" id="CHEBI:57692"/>
    </ligand>
</feature>
<feature type="binding site" evidence="6">
    <location>
        <position position="307"/>
    </location>
    <ligand>
        <name>FAD</name>
        <dbReference type="ChEBI" id="CHEBI:57692"/>
    </ligand>
</feature>
<dbReference type="SMART" id="SM00893">
    <property type="entry name" value="ETF"/>
    <property type="match status" value="1"/>
</dbReference>
<dbReference type="InterPro" id="IPR014730">
    <property type="entry name" value="ETF_a/b_N"/>
</dbReference>
<feature type="domain" description="Electron transfer flavoprotein alpha/beta-subunit N-terminal" evidence="7">
    <location>
        <begin position="17"/>
        <end position="206"/>
    </location>
</feature>
<evidence type="ECO:0000259" key="7">
    <source>
        <dbReference type="SMART" id="SM00893"/>
    </source>
</evidence>
<evidence type="ECO:0000256" key="1">
    <source>
        <dbReference type="ARBA" id="ARBA00005817"/>
    </source>
</evidence>
<dbReference type="InterPro" id="IPR001308">
    <property type="entry name" value="ETF_a/FixB"/>
</dbReference>
<dbReference type="FunFam" id="3.40.50.1220:FF:000001">
    <property type="entry name" value="Electron transfer flavoprotein, alpha subunit"/>
    <property type="match status" value="1"/>
</dbReference>
<keyword evidence="4 6" id="KW-0274">FAD</keyword>
<name>A0AA45C807_9BACT</name>
<dbReference type="Pfam" id="PF01012">
    <property type="entry name" value="ETF"/>
    <property type="match status" value="1"/>
</dbReference>
<sequence>MAYVDPAKNEHSLYKGVWIFAEQRERKLMPVVYELLGEARKMADKLNVEVVAVLIGDKVEHLSQDLINHGADEVLLYENKAIKNYTTEAYSKIISKMIEEKKPEIILLGATHIGRDLAPRIAARTATGLTADCTNLEIDEEDGKLLMTRPAFGGNIMATIVCPNHRPQMSTVRPGVMKKAEEDKSRSGKITKFDYALNEEEIRTKIIEIIKEAKHDVAIEEAEIIVAGGRGLAKKEGFELLERLAKKLGGVVGASRATVDSGWISQAHQVGQTGKTVRPKLYIACGISGAIQHIAGMKDSEYIVAINKNPDAAIFKVADYGIVGDLYDIIPKIIDSIDNIDELEKII</sequence>
<dbReference type="Gene3D" id="3.40.50.620">
    <property type="entry name" value="HUPs"/>
    <property type="match status" value="1"/>
</dbReference>
<evidence type="ECO:0000313" key="8">
    <source>
        <dbReference type="EMBL" id="PWJ95735.1"/>
    </source>
</evidence>
<keyword evidence="3" id="KW-0285">Flavoprotein</keyword>
<dbReference type="PROSITE" id="PS00696">
    <property type="entry name" value="ETF_ALPHA"/>
    <property type="match status" value="1"/>
</dbReference>
<accession>A0AA45C807</accession>
<dbReference type="Pfam" id="PF00766">
    <property type="entry name" value="ETF_alpha"/>
    <property type="match status" value="1"/>
</dbReference>
<evidence type="ECO:0000256" key="5">
    <source>
        <dbReference type="ARBA" id="ARBA00022982"/>
    </source>
</evidence>
<dbReference type="CDD" id="cd01715">
    <property type="entry name" value="ETF_alpha"/>
    <property type="match status" value="1"/>
</dbReference>
<dbReference type="GO" id="GO:0033539">
    <property type="term" value="P:fatty acid beta-oxidation using acyl-CoA dehydrogenase"/>
    <property type="evidence" value="ECO:0007669"/>
    <property type="project" value="TreeGrafter"/>
</dbReference>
<dbReference type="Gene3D" id="3.40.50.1220">
    <property type="entry name" value="TPP-binding domain"/>
    <property type="match status" value="1"/>
</dbReference>
<organism evidence="8 9">
    <name type="scientific">Oceanotoga teriensis</name>
    <dbReference type="NCBI Taxonomy" id="515440"/>
    <lineage>
        <taxon>Bacteria</taxon>
        <taxon>Thermotogati</taxon>
        <taxon>Thermotogota</taxon>
        <taxon>Thermotogae</taxon>
        <taxon>Petrotogales</taxon>
        <taxon>Petrotogaceae</taxon>
        <taxon>Oceanotoga</taxon>
    </lineage>
</organism>
<gene>
    <name evidence="8" type="ORF">C7380_104154</name>
</gene>
<dbReference type="Proteomes" id="UP000245921">
    <property type="component" value="Unassembled WGS sequence"/>
</dbReference>
<dbReference type="InterPro" id="IPR014729">
    <property type="entry name" value="Rossmann-like_a/b/a_fold"/>
</dbReference>
<keyword evidence="2" id="KW-0813">Transport</keyword>
<dbReference type="PANTHER" id="PTHR43153:SF1">
    <property type="entry name" value="ELECTRON TRANSFER FLAVOPROTEIN SUBUNIT ALPHA, MITOCHONDRIAL"/>
    <property type="match status" value="1"/>
</dbReference>
<comment type="similarity">
    <text evidence="1">Belongs to the ETF alpha-subunit/FixB family.</text>
</comment>
<reference evidence="8 9" key="1">
    <citation type="submission" date="2018-05" db="EMBL/GenBank/DDBJ databases">
        <title>Genomic Encyclopedia of Type Strains, Phase IV (KMG-IV): sequencing the most valuable type-strain genomes for metagenomic binning, comparative biology and taxonomic classification.</title>
        <authorList>
            <person name="Goeker M."/>
        </authorList>
    </citation>
    <scope>NUCLEOTIDE SEQUENCE [LARGE SCALE GENOMIC DNA]</scope>
    <source>
        <strain evidence="8 9">DSM 24906</strain>
    </source>
</reference>
<dbReference type="InterPro" id="IPR014731">
    <property type="entry name" value="ETF_asu_C"/>
</dbReference>
<feature type="binding site" evidence="6">
    <location>
        <begin position="269"/>
        <end position="273"/>
    </location>
    <ligand>
        <name>FAD</name>
        <dbReference type="ChEBI" id="CHEBI:57692"/>
    </ligand>
</feature>
<dbReference type="PIRSF" id="PIRSF000089">
    <property type="entry name" value="Electra_flavoP_a"/>
    <property type="match status" value="1"/>
</dbReference>
<dbReference type="InterPro" id="IPR018206">
    <property type="entry name" value="ETF_asu_C_CS"/>
</dbReference>
<keyword evidence="9" id="KW-1185">Reference proteome</keyword>
<keyword evidence="5" id="KW-0249">Electron transport</keyword>
<dbReference type="SUPFAM" id="SSF52402">
    <property type="entry name" value="Adenine nucleotide alpha hydrolases-like"/>
    <property type="match status" value="1"/>
</dbReference>
<evidence type="ECO:0000256" key="4">
    <source>
        <dbReference type="ARBA" id="ARBA00022827"/>
    </source>
</evidence>
<feature type="binding site" evidence="6">
    <location>
        <begin position="286"/>
        <end position="293"/>
    </location>
    <ligand>
        <name>FAD</name>
        <dbReference type="ChEBI" id="CHEBI:57692"/>
    </ligand>
</feature>
<dbReference type="PANTHER" id="PTHR43153">
    <property type="entry name" value="ELECTRON TRANSFER FLAVOPROTEIN ALPHA"/>
    <property type="match status" value="1"/>
</dbReference>
<dbReference type="SUPFAM" id="SSF52467">
    <property type="entry name" value="DHS-like NAD/FAD-binding domain"/>
    <property type="match status" value="1"/>
</dbReference>
<evidence type="ECO:0000313" key="9">
    <source>
        <dbReference type="Proteomes" id="UP000245921"/>
    </source>
</evidence>
<evidence type="ECO:0000256" key="2">
    <source>
        <dbReference type="ARBA" id="ARBA00022448"/>
    </source>
</evidence>
<proteinExistence type="inferred from homology"/>
<dbReference type="RefSeq" id="WP_109604259.1">
    <property type="nucleotide sequence ID" value="NZ_JAMHJO010000008.1"/>
</dbReference>
<protein>
    <submittedName>
        <fullName evidence="8">Electron transfer flavoprotein alpha subunit apoprotein</fullName>
    </submittedName>
</protein>
<feature type="binding site" evidence="6">
    <location>
        <begin position="255"/>
        <end position="256"/>
    </location>
    <ligand>
        <name>FAD</name>
        <dbReference type="ChEBI" id="CHEBI:57692"/>
    </ligand>
</feature>
<evidence type="ECO:0000256" key="6">
    <source>
        <dbReference type="PIRSR" id="PIRSR000089-1"/>
    </source>
</evidence>
<comment type="cofactor">
    <cofactor evidence="6">
        <name>FAD</name>
        <dbReference type="ChEBI" id="CHEBI:57692"/>
    </cofactor>
    <text evidence="6">Binds 1 FAD per dimer.</text>
</comment>
<dbReference type="GO" id="GO:0009055">
    <property type="term" value="F:electron transfer activity"/>
    <property type="evidence" value="ECO:0007669"/>
    <property type="project" value="InterPro"/>
</dbReference>